<feature type="transmembrane region" description="Helical" evidence="1">
    <location>
        <begin position="231"/>
        <end position="252"/>
    </location>
</feature>
<feature type="transmembrane region" description="Helical" evidence="1">
    <location>
        <begin position="180"/>
        <end position="199"/>
    </location>
</feature>
<evidence type="ECO:0000313" key="2">
    <source>
        <dbReference type="EMBL" id="BBZ30599.1"/>
    </source>
</evidence>
<feature type="transmembrane region" description="Helical" evidence="1">
    <location>
        <begin position="9"/>
        <end position="28"/>
    </location>
</feature>
<evidence type="ECO:0000313" key="3">
    <source>
        <dbReference type="Proteomes" id="UP000466517"/>
    </source>
</evidence>
<name>A0A7I7XN07_9MYCO</name>
<dbReference type="Pfam" id="PF09490">
    <property type="entry name" value="CbtA"/>
    <property type="match status" value="1"/>
</dbReference>
<dbReference type="EMBL" id="AP022610">
    <property type="protein sequence ID" value="BBZ30599.1"/>
    <property type="molecule type" value="Genomic_DNA"/>
</dbReference>
<accession>A0A7I7XN07</accession>
<sequence>MEKTIIGRGLVAGALAGVFAFAFSKIFLEPVIDRSIGYEDGMSAAHEGMEMAAGGHGHGEAGGELFSRGVQSTVGMGFGVLAFGVAMGALFAVVFAVTYGRFGNLSARALSVVVAGAMLISLWIVPALKYPPNPPATSEAATITQRTLLYLLVVGLSALLMVAAAYLGRQLVPRLGAWNAALVGGASYVVAVAVVMLLLPPINETPGPLRNGDGVIVFPGFPAGDMYQFRLYALGTQVVIWTTIALVFGALITKVLDGERREPSAVAA</sequence>
<dbReference type="AlphaFoldDB" id="A0A7I7XN07"/>
<keyword evidence="1" id="KW-0812">Transmembrane</keyword>
<keyword evidence="1" id="KW-1133">Transmembrane helix</keyword>
<reference evidence="2 3" key="1">
    <citation type="journal article" date="2019" name="Emerg. Microbes Infect.">
        <title>Comprehensive subspecies identification of 175 nontuberculous mycobacteria species based on 7547 genomic profiles.</title>
        <authorList>
            <person name="Matsumoto Y."/>
            <person name="Kinjo T."/>
            <person name="Motooka D."/>
            <person name="Nabeya D."/>
            <person name="Jung N."/>
            <person name="Uechi K."/>
            <person name="Horii T."/>
            <person name="Iida T."/>
            <person name="Fujita J."/>
            <person name="Nakamura S."/>
        </authorList>
    </citation>
    <scope>NUCLEOTIDE SEQUENCE [LARGE SCALE GENOMIC DNA]</scope>
    <source>
        <strain evidence="2 3">JCM 13574</strain>
    </source>
</reference>
<keyword evidence="3" id="KW-1185">Reference proteome</keyword>
<proteinExistence type="predicted"/>
<dbReference type="RefSeq" id="WP_163742047.1">
    <property type="nucleotide sequence ID" value="NZ_AP022610.1"/>
</dbReference>
<organism evidence="2 3">
    <name type="scientific">Mycolicibacterium madagascariense</name>
    <dbReference type="NCBI Taxonomy" id="212765"/>
    <lineage>
        <taxon>Bacteria</taxon>
        <taxon>Bacillati</taxon>
        <taxon>Actinomycetota</taxon>
        <taxon>Actinomycetes</taxon>
        <taxon>Mycobacteriales</taxon>
        <taxon>Mycobacteriaceae</taxon>
        <taxon>Mycolicibacterium</taxon>
    </lineage>
</organism>
<dbReference type="Proteomes" id="UP000466517">
    <property type="component" value="Chromosome"/>
</dbReference>
<feature type="transmembrane region" description="Helical" evidence="1">
    <location>
        <begin position="74"/>
        <end position="97"/>
    </location>
</feature>
<feature type="transmembrane region" description="Helical" evidence="1">
    <location>
        <begin position="148"/>
        <end position="168"/>
    </location>
</feature>
<feature type="transmembrane region" description="Helical" evidence="1">
    <location>
        <begin position="109"/>
        <end position="128"/>
    </location>
</feature>
<dbReference type="KEGG" id="mmag:MMAD_48940"/>
<keyword evidence="1" id="KW-0472">Membrane</keyword>
<dbReference type="InterPro" id="IPR012666">
    <property type="entry name" value="CbtA_put"/>
</dbReference>
<gene>
    <name evidence="2" type="ORF">MMAD_48940</name>
</gene>
<protein>
    <submittedName>
        <fullName evidence="2">Cobalt transporter</fullName>
    </submittedName>
</protein>
<evidence type="ECO:0000256" key="1">
    <source>
        <dbReference type="SAM" id="Phobius"/>
    </source>
</evidence>